<dbReference type="AlphaFoldDB" id="A0A5C1I4Q7"/>
<keyword evidence="2" id="KW-1185">Reference proteome</keyword>
<gene>
    <name evidence="1" type="ORF">DEO27_023485</name>
</gene>
<name>A0A5C1I4Q7_9SPHI</name>
<accession>A0A5C1I4Q7</accession>
<dbReference type="OrthoDB" id="5873496at2"/>
<evidence type="ECO:0000313" key="2">
    <source>
        <dbReference type="Proteomes" id="UP000251402"/>
    </source>
</evidence>
<evidence type="ECO:0000313" key="1">
    <source>
        <dbReference type="EMBL" id="QEM12846.1"/>
    </source>
</evidence>
<organism evidence="1 2">
    <name type="scientific">Mucilaginibacter rubeus</name>
    <dbReference type="NCBI Taxonomy" id="2027860"/>
    <lineage>
        <taxon>Bacteria</taxon>
        <taxon>Pseudomonadati</taxon>
        <taxon>Bacteroidota</taxon>
        <taxon>Sphingobacteriia</taxon>
        <taxon>Sphingobacteriales</taxon>
        <taxon>Sphingobacteriaceae</taxon>
        <taxon>Mucilaginibacter</taxon>
    </lineage>
</organism>
<proteinExistence type="predicted"/>
<dbReference type="RefSeq" id="WP_112575717.1">
    <property type="nucleotide sequence ID" value="NZ_CP043450.1"/>
</dbReference>
<dbReference type="Proteomes" id="UP000251402">
    <property type="component" value="Chromosome"/>
</dbReference>
<dbReference type="KEGG" id="mrub:DEO27_023485"/>
<protein>
    <recommendedName>
        <fullName evidence="3">DUF4177 domain-containing protein</fullName>
    </recommendedName>
</protein>
<sequence>MPSSPNRYCIIKTIKHAFSNKVDVTTDYGMDINFSQEFETVTKFTSVVDALNYMSGQGWELVNTVSSGNILELHHIMKKHAE</sequence>
<evidence type="ECO:0008006" key="3">
    <source>
        <dbReference type="Google" id="ProtNLM"/>
    </source>
</evidence>
<dbReference type="EMBL" id="CP043450">
    <property type="protein sequence ID" value="QEM12846.1"/>
    <property type="molecule type" value="Genomic_DNA"/>
</dbReference>
<reference evidence="1" key="1">
    <citation type="submission" date="2019-08" db="EMBL/GenBank/DDBJ databases">
        <title>Comparative genome analysis confer to the adaptation heavy metal polluted environment.</title>
        <authorList>
            <person name="Li Y."/>
        </authorList>
    </citation>
    <scope>NUCLEOTIDE SEQUENCE [LARGE SCALE GENOMIC DNA]</scope>
    <source>
        <strain evidence="1">P1</strain>
    </source>
</reference>